<keyword evidence="1" id="KW-0812">Transmembrane</keyword>
<gene>
    <name evidence="2" type="ORF">UY77_C0023G0011</name>
</gene>
<evidence type="ECO:0008006" key="4">
    <source>
        <dbReference type="Google" id="ProtNLM"/>
    </source>
</evidence>
<name>A0A0G1ZVU3_9BACT</name>
<sequence>MFLIFRWVMNALVVLTLPINLLTLGLFSFVLNGLMVWFASTIVKGFSVAGFVPALLAALIIWFINSLTHWLVERAKHS</sequence>
<dbReference type="AlphaFoldDB" id="A0A0G1ZVU3"/>
<evidence type="ECO:0000313" key="3">
    <source>
        <dbReference type="Proteomes" id="UP000034711"/>
    </source>
</evidence>
<dbReference type="Pfam" id="PF04020">
    <property type="entry name" value="Phage_holin_4_2"/>
    <property type="match status" value="1"/>
</dbReference>
<dbReference type="Proteomes" id="UP000034711">
    <property type="component" value="Unassembled WGS sequence"/>
</dbReference>
<dbReference type="PANTHER" id="PTHR37309">
    <property type="entry name" value="SLR0284 PROTEIN"/>
    <property type="match status" value="1"/>
</dbReference>
<dbReference type="InterPro" id="IPR007165">
    <property type="entry name" value="Phage_holin_4_2"/>
</dbReference>
<organism evidence="2 3">
    <name type="scientific">Candidatus Uhrbacteria bacterium GW2011_GWA2_53_10</name>
    <dbReference type="NCBI Taxonomy" id="1618980"/>
    <lineage>
        <taxon>Bacteria</taxon>
        <taxon>Candidatus Uhriibacteriota</taxon>
    </lineage>
</organism>
<reference evidence="2 3" key="1">
    <citation type="journal article" date="2015" name="Nature">
        <title>rRNA introns, odd ribosomes, and small enigmatic genomes across a large radiation of phyla.</title>
        <authorList>
            <person name="Brown C.T."/>
            <person name="Hug L.A."/>
            <person name="Thomas B.C."/>
            <person name="Sharon I."/>
            <person name="Castelle C.J."/>
            <person name="Singh A."/>
            <person name="Wilkins M.J."/>
            <person name="Williams K.H."/>
            <person name="Banfield J.F."/>
        </authorList>
    </citation>
    <scope>NUCLEOTIDE SEQUENCE [LARGE SCALE GENOMIC DNA]</scope>
</reference>
<keyword evidence="1" id="KW-1133">Transmembrane helix</keyword>
<evidence type="ECO:0000256" key="1">
    <source>
        <dbReference type="SAM" id="Phobius"/>
    </source>
</evidence>
<feature type="transmembrane region" description="Helical" evidence="1">
    <location>
        <begin position="12"/>
        <end position="39"/>
    </location>
</feature>
<proteinExistence type="predicted"/>
<feature type="transmembrane region" description="Helical" evidence="1">
    <location>
        <begin position="51"/>
        <end position="72"/>
    </location>
</feature>
<comment type="caution">
    <text evidence="2">The sequence shown here is derived from an EMBL/GenBank/DDBJ whole genome shotgun (WGS) entry which is preliminary data.</text>
</comment>
<evidence type="ECO:0000313" key="2">
    <source>
        <dbReference type="EMBL" id="KKW32482.1"/>
    </source>
</evidence>
<dbReference type="PANTHER" id="PTHR37309:SF1">
    <property type="entry name" value="SLR0284 PROTEIN"/>
    <property type="match status" value="1"/>
</dbReference>
<dbReference type="EMBL" id="LCRI01000023">
    <property type="protein sequence ID" value="KKW32482.1"/>
    <property type="molecule type" value="Genomic_DNA"/>
</dbReference>
<keyword evidence="1" id="KW-0472">Membrane</keyword>
<protein>
    <recommendedName>
        <fullName evidence="4">Phage holin family protein</fullName>
    </recommendedName>
</protein>
<accession>A0A0G1ZVU3</accession>